<evidence type="ECO:0000256" key="1">
    <source>
        <dbReference type="SAM" id="MobiDB-lite"/>
    </source>
</evidence>
<dbReference type="InterPro" id="IPR041522">
    <property type="entry name" value="CdaR_GGDEF"/>
</dbReference>
<proteinExistence type="predicted"/>
<reference evidence="3 4" key="1">
    <citation type="submission" date="2024-06" db="EMBL/GenBank/DDBJ databases">
        <title>The Natural Products Discovery Center: Release of the First 8490 Sequenced Strains for Exploring Actinobacteria Biosynthetic Diversity.</title>
        <authorList>
            <person name="Kalkreuter E."/>
            <person name="Kautsar S.A."/>
            <person name="Yang D."/>
            <person name="Bader C.D."/>
            <person name="Teijaro C.N."/>
            <person name="Fluegel L."/>
            <person name="Davis C.M."/>
            <person name="Simpson J.R."/>
            <person name="Lauterbach L."/>
            <person name="Steele A.D."/>
            <person name="Gui C."/>
            <person name="Meng S."/>
            <person name="Li G."/>
            <person name="Viehrig K."/>
            <person name="Ye F."/>
            <person name="Su P."/>
            <person name="Kiefer A.F."/>
            <person name="Nichols A."/>
            <person name="Cepeda A.J."/>
            <person name="Yan W."/>
            <person name="Fan B."/>
            <person name="Jiang Y."/>
            <person name="Adhikari A."/>
            <person name="Zheng C.-J."/>
            <person name="Schuster L."/>
            <person name="Cowan T.M."/>
            <person name="Smanski M.J."/>
            <person name="Chevrette M.G."/>
            <person name="De Carvalho L.P.S."/>
            <person name="Shen B."/>
        </authorList>
    </citation>
    <scope>NUCLEOTIDE SEQUENCE [LARGE SCALE GENOMIC DNA]</scope>
    <source>
        <strain evidence="3 4">NPDC045705</strain>
    </source>
</reference>
<keyword evidence="4" id="KW-1185">Reference proteome</keyword>
<organism evidence="3 4">
    <name type="scientific">Streptomyces exfoliatus</name>
    <name type="common">Streptomyces hydrogenans</name>
    <dbReference type="NCBI Taxonomy" id="1905"/>
    <lineage>
        <taxon>Bacteria</taxon>
        <taxon>Bacillati</taxon>
        <taxon>Actinomycetota</taxon>
        <taxon>Actinomycetes</taxon>
        <taxon>Kitasatosporales</taxon>
        <taxon>Streptomycetaceae</taxon>
        <taxon>Streptomyces</taxon>
    </lineage>
</organism>
<accession>A0ABV3D6J6</accession>
<sequence length="165" mass="17193">MPHGPDPLYGFSSRGPRRSGTGSRASRHGGPRSPPLILPAGTSTLWAWIATRAAPDGGALRQAMDHAAPGVRVVLGPPRAGVSGFRRSHAAALAAQRLVAGNAEVDRLTTYDDVEVVALASRDEEQLSEFIVSTLGPLCGTDPALVLDLPHARSGCEEVGPAFGW</sequence>
<protein>
    <recommendedName>
        <fullName evidence="2">CdaR GGDEF-like domain-containing protein</fullName>
    </recommendedName>
</protein>
<dbReference type="RefSeq" id="WP_359216587.1">
    <property type="nucleotide sequence ID" value="NZ_JBEZAM010000097.1"/>
</dbReference>
<evidence type="ECO:0000259" key="2">
    <source>
        <dbReference type="Pfam" id="PF17853"/>
    </source>
</evidence>
<dbReference type="Proteomes" id="UP001551210">
    <property type="component" value="Unassembled WGS sequence"/>
</dbReference>
<dbReference type="EMBL" id="JBEZAM010000097">
    <property type="protein sequence ID" value="MEU7298102.1"/>
    <property type="molecule type" value="Genomic_DNA"/>
</dbReference>
<name>A0ABV3D6J6_STREX</name>
<feature type="domain" description="CdaR GGDEF-like" evidence="2">
    <location>
        <begin position="33"/>
        <end position="98"/>
    </location>
</feature>
<dbReference type="InterPro" id="IPR042070">
    <property type="entry name" value="PucR_C-HTH_sf"/>
</dbReference>
<feature type="region of interest" description="Disordered" evidence="1">
    <location>
        <begin position="1"/>
        <end position="38"/>
    </location>
</feature>
<dbReference type="Gene3D" id="1.10.10.2840">
    <property type="entry name" value="PucR C-terminal helix-turn-helix domain"/>
    <property type="match status" value="1"/>
</dbReference>
<gene>
    <name evidence="3" type="ORF">AB0A76_33745</name>
</gene>
<comment type="caution">
    <text evidence="3">The sequence shown here is derived from an EMBL/GenBank/DDBJ whole genome shotgun (WGS) entry which is preliminary data.</text>
</comment>
<evidence type="ECO:0000313" key="4">
    <source>
        <dbReference type="Proteomes" id="UP001551210"/>
    </source>
</evidence>
<evidence type="ECO:0000313" key="3">
    <source>
        <dbReference type="EMBL" id="MEU7298102.1"/>
    </source>
</evidence>
<feature type="compositionally biased region" description="Low complexity" evidence="1">
    <location>
        <begin position="12"/>
        <end position="24"/>
    </location>
</feature>
<dbReference type="Pfam" id="PF17853">
    <property type="entry name" value="GGDEF_2"/>
    <property type="match status" value="1"/>
</dbReference>